<dbReference type="InterPro" id="IPR001343">
    <property type="entry name" value="Hemolysn_Ca-bd"/>
</dbReference>
<dbReference type="PRINTS" id="PR00313">
    <property type="entry name" value="CABNDNGRPT"/>
</dbReference>
<dbReference type="InterPro" id="IPR011049">
    <property type="entry name" value="Serralysin-like_metalloprot_C"/>
</dbReference>
<keyword evidence="1" id="KW-0106">Calcium</keyword>
<dbReference type="Proteomes" id="UP000009336">
    <property type="component" value="Unassembled WGS sequence"/>
</dbReference>
<name>K8WMH3_9GAMM</name>
<dbReference type="InterPro" id="IPR010566">
    <property type="entry name" value="Haemolys_ca-bd"/>
</dbReference>
<evidence type="ECO:0000313" key="4">
    <source>
        <dbReference type="Proteomes" id="UP000009336"/>
    </source>
</evidence>
<keyword evidence="4" id="KW-1185">Reference proteome</keyword>
<feature type="domain" description="Haemolysin-type calcium binding-related" evidence="2">
    <location>
        <begin position="255"/>
        <end position="294"/>
    </location>
</feature>
<dbReference type="HOGENOM" id="CLU_731279_0_0_6"/>
<sequence>MEMKSNNRERLLVKSTDKIISLSSGKNETIQLNSFSSNNVIIENFDGGLDKIDLSPFGELVYWLDENPDFIKQPNGSMSISDENGISIESGRRKLTILDNNGKKFEVLIKFSPASISPDWANNLSTGWALKDIELFDIASKLVEDTKDRKIEGSSDVDWLYGSIANNTLNGGAGNDRLDVSKSKGHNVLNGGTGDDIIFGGVGRNIYQFSRGDGRDTIYLHGNYSPNNPKSGQDILKFGEGITVKDVKLQKESNDLVISIIGTEDSVRFDNYYSQHDQKIGKIEFANGTIIDKAGIDGLIDASIAFSNLDRPRIERMLNSIGISSSSSTVEVDKLINAMAMFSNNQGSSSQIDNHSMANLSTMAAGYSYHGDFILPHK</sequence>
<gene>
    <name evidence="3" type="ORF">OOA_11503</name>
</gene>
<dbReference type="STRING" id="1141662.OOA_11503"/>
<dbReference type="EMBL" id="AKKL01000031">
    <property type="protein sequence ID" value="EKT61181.1"/>
    <property type="molecule type" value="Genomic_DNA"/>
</dbReference>
<proteinExistence type="predicted"/>
<evidence type="ECO:0000259" key="2">
    <source>
        <dbReference type="Pfam" id="PF06594"/>
    </source>
</evidence>
<dbReference type="SUPFAM" id="SSF51120">
    <property type="entry name" value="beta-Roll"/>
    <property type="match status" value="1"/>
</dbReference>
<evidence type="ECO:0000313" key="3">
    <source>
        <dbReference type="EMBL" id="EKT61181.1"/>
    </source>
</evidence>
<dbReference type="Pfam" id="PF00353">
    <property type="entry name" value="HemolysinCabind"/>
    <property type="match status" value="2"/>
</dbReference>
<protein>
    <submittedName>
        <fullName evidence="3">Bacteriocin</fullName>
    </submittedName>
</protein>
<reference evidence="3 4" key="1">
    <citation type="journal article" date="2012" name="BMC Genomics">
        <title>Comparative genomics of bacteria in the genus Providencia isolated from wild Drosophila melanogaster.</title>
        <authorList>
            <person name="Galac M.R."/>
            <person name="Lazzaro B.P."/>
        </authorList>
    </citation>
    <scope>NUCLEOTIDE SEQUENCE [LARGE SCALE GENOMIC DNA]</scope>
    <source>
        <strain evidence="3 4">DSM 19968</strain>
    </source>
</reference>
<accession>K8WMH3</accession>
<organism evidence="3 4">
    <name type="scientific">Providencia burhodogranariea DSM 19968</name>
    <dbReference type="NCBI Taxonomy" id="1141662"/>
    <lineage>
        <taxon>Bacteria</taxon>
        <taxon>Pseudomonadati</taxon>
        <taxon>Pseudomonadota</taxon>
        <taxon>Gammaproteobacteria</taxon>
        <taxon>Enterobacterales</taxon>
        <taxon>Morganellaceae</taxon>
        <taxon>Providencia</taxon>
    </lineage>
</organism>
<dbReference type="AlphaFoldDB" id="K8WMH3"/>
<comment type="caution">
    <text evidence="3">The sequence shown here is derived from an EMBL/GenBank/DDBJ whole genome shotgun (WGS) entry which is preliminary data.</text>
</comment>
<evidence type="ECO:0000256" key="1">
    <source>
        <dbReference type="ARBA" id="ARBA00022837"/>
    </source>
</evidence>
<dbReference type="OrthoDB" id="1676884at2"/>
<dbReference type="Gene3D" id="2.150.10.10">
    <property type="entry name" value="Serralysin-like metalloprotease, C-terminal"/>
    <property type="match status" value="1"/>
</dbReference>
<dbReference type="PATRIC" id="fig|1141662.3.peg.2331"/>
<dbReference type="GO" id="GO:0005509">
    <property type="term" value="F:calcium ion binding"/>
    <property type="evidence" value="ECO:0007669"/>
    <property type="project" value="InterPro"/>
</dbReference>
<dbReference type="eggNOG" id="COG2931">
    <property type="taxonomic scope" value="Bacteria"/>
</dbReference>
<dbReference type="RefSeq" id="WP_008912301.1">
    <property type="nucleotide sequence ID" value="NZ_KB233223.1"/>
</dbReference>
<dbReference type="Pfam" id="PF06594">
    <property type="entry name" value="HCBP_related"/>
    <property type="match status" value="1"/>
</dbReference>